<dbReference type="HAMAP" id="MF_00652">
    <property type="entry name" value="UPF0246"/>
    <property type="match status" value="1"/>
</dbReference>
<comment type="similarity">
    <text evidence="1">Belongs to the UPF0246 family.</text>
</comment>
<gene>
    <name evidence="2" type="ORF">BN963_SGAL_01582</name>
</gene>
<dbReference type="Proteomes" id="UP000027584">
    <property type="component" value="Unassembled WGS sequence"/>
</dbReference>
<dbReference type="AlphaFoldDB" id="A0A060RHX3"/>
<evidence type="ECO:0000256" key="1">
    <source>
        <dbReference type="HAMAP-Rule" id="MF_00652"/>
    </source>
</evidence>
<organism evidence="2 3">
    <name type="scientific">Streptococcus gallolyticus</name>
    <dbReference type="NCBI Taxonomy" id="315405"/>
    <lineage>
        <taxon>Bacteria</taxon>
        <taxon>Bacillati</taxon>
        <taxon>Bacillota</taxon>
        <taxon>Bacilli</taxon>
        <taxon>Lactobacillales</taxon>
        <taxon>Streptococcaceae</taxon>
        <taxon>Streptococcus</taxon>
    </lineage>
</organism>
<dbReference type="NCBIfam" id="NF002543">
    <property type="entry name" value="PRK02101.1-4"/>
    <property type="match status" value="1"/>
</dbReference>
<evidence type="ECO:0000313" key="3">
    <source>
        <dbReference type="Proteomes" id="UP000027584"/>
    </source>
</evidence>
<dbReference type="PANTHER" id="PTHR30283:SF4">
    <property type="entry name" value="PEROXIDE STRESS RESISTANCE PROTEIN YAAA"/>
    <property type="match status" value="1"/>
</dbReference>
<dbReference type="InterPro" id="IPR005583">
    <property type="entry name" value="YaaA"/>
</dbReference>
<reference evidence="2 3" key="1">
    <citation type="submission" date="2014-02" db="EMBL/GenBank/DDBJ databases">
        <authorList>
            <person name="Manrique M."/>
        </authorList>
    </citation>
    <scope>NUCLEOTIDE SEQUENCE [LARGE SCALE GENOMIC DNA]</scope>
    <source>
        <strain evidence="2 3">LMG17956</strain>
    </source>
</reference>
<dbReference type="GO" id="GO:0005829">
    <property type="term" value="C:cytosol"/>
    <property type="evidence" value="ECO:0007669"/>
    <property type="project" value="TreeGrafter"/>
</dbReference>
<evidence type="ECO:0000313" key="2">
    <source>
        <dbReference type="EMBL" id="CDO18384.1"/>
    </source>
</evidence>
<protein>
    <recommendedName>
        <fullName evidence="1">UPF0246 protein BN963_SGAL_01582</fullName>
    </recommendedName>
</protein>
<sequence length="243" mass="28556">MKILIPNAKELHTNQDAFPSQPLSAKSQAVLKALQEYSVESLANFYKINSSKADQEWTRWQRLADKQAKNYPAWLLYDGLMYRYMKRTQVTEAERHYLDNHLRIATALYGLISPMTLIAPHRLDFQGKLKIDNTSLKQFWRQQYDEEVQDDELIISLLSSEFEQVFSPNIRKRMVKIVFMENRNGKPKVHSTISKKGRGRLVSLMAEKQIETIEQIKYLTFDGFRFSPELSKDQTLTFIRDQE</sequence>
<dbReference type="Pfam" id="PF03883">
    <property type="entry name" value="H2O2_YaaD"/>
    <property type="match status" value="1"/>
</dbReference>
<dbReference type="GO" id="GO:0033194">
    <property type="term" value="P:response to hydroperoxide"/>
    <property type="evidence" value="ECO:0007669"/>
    <property type="project" value="TreeGrafter"/>
</dbReference>
<accession>A0A060RHX3</accession>
<dbReference type="PANTHER" id="PTHR30283">
    <property type="entry name" value="PEROXIDE STRESS RESPONSE PROTEIN YAAA"/>
    <property type="match status" value="1"/>
</dbReference>
<dbReference type="EMBL" id="CCBC010000182">
    <property type="protein sequence ID" value="CDO18384.1"/>
    <property type="molecule type" value="Genomic_DNA"/>
</dbReference>
<reference evidence="2 3" key="2">
    <citation type="submission" date="2014-05" db="EMBL/GenBank/DDBJ databases">
        <title>Genome sequence of Streptococcus gallolyticus.</title>
        <authorList>
            <person name="Del Campo R."/>
        </authorList>
    </citation>
    <scope>NUCLEOTIDE SEQUENCE [LARGE SCALE GENOMIC DNA]</scope>
    <source>
        <strain evidence="2 3">LMG17956</strain>
    </source>
</reference>
<name>A0A060RHX3_9STRE</name>
<proteinExistence type="inferred from homology"/>
<comment type="caution">
    <text evidence="2">The sequence shown here is derived from an EMBL/GenBank/DDBJ whole genome shotgun (WGS) entry which is preliminary data.</text>
</comment>